<sequence>MFEDRFWRRRQRRNQIDLGNQKINKQKHLTTYWRSTESRNRKADFLGYIVHRLLNASLGKTDLDDGDHLGKKILKRHQNILMEEKVDEDKQTKPYLEYFTNPNPSTFCDC</sequence>
<name>A0A8S1QIZ2_9CILI</name>
<evidence type="ECO:0000313" key="3">
    <source>
        <dbReference type="Proteomes" id="UP000692954"/>
    </source>
</evidence>
<organism evidence="2 3">
    <name type="scientific">Paramecium sonneborni</name>
    <dbReference type="NCBI Taxonomy" id="65129"/>
    <lineage>
        <taxon>Eukaryota</taxon>
        <taxon>Sar</taxon>
        <taxon>Alveolata</taxon>
        <taxon>Ciliophora</taxon>
        <taxon>Intramacronucleata</taxon>
        <taxon>Oligohymenophorea</taxon>
        <taxon>Peniculida</taxon>
        <taxon>Parameciidae</taxon>
        <taxon>Paramecium</taxon>
    </lineage>
</organism>
<dbReference type="Pfam" id="PF04561">
    <property type="entry name" value="RNA_pol_Rpb2_2"/>
    <property type="match status" value="1"/>
</dbReference>
<dbReference type="GO" id="GO:0003677">
    <property type="term" value="F:DNA binding"/>
    <property type="evidence" value="ECO:0007669"/>
    <property type="project" value="InterPro"/>
</dbReference>
<evidence type="ECO:0000313" key="2">
    <source>
        <dbReference type="EMBL" id="CAD8114415.1"/>
    </source>
</evidence>
<dbReference type="InterPro" id="IPR007642">
    <property type="entry name" value="RNA_pol_Rpb2_2"/>
</dbReference>
<dbReference type="AlphaFoldDB" id="A0A8S1QIZ2"/>
<dbReference type="GO" id="GO:0003899">
    <property type="term" value="F:DNA-directed RNA polymerase activity"/>
    <property type="evidence" value="ECO:0007669"/>
    <property type="project" value="InterPro"/>
</dbReference>
<evidence type="ECO:0000259" key="1">
    <source>
        <dbReference type="Pfam" id="PF04561"/>
    </source>
</evidence>
<dbReference type="EMBL" id="CAJJDN010000105">
    <property type="protein sequence ID" value="CAD8114415.1"/>
    <property type="molecule type" value="Genomic_DNA"/>
</dbReference>
<dbReference type="GO" id="GO:0006351">
    <property type="term" value="P:DNA-templated transcription"/>
    <property type="evidence" value="ECO:0007669"/>
    <property type="project" value="InterPro"/>
</dbReference>
<feature type="domain" description="RNA polymerase Rpb2" evidence="1">
    <location>
        <begin position="21"/>
        <end position="74"/>
    </location>
</feature>
<accession>A0A8S1QIZ2</accession>
<dbReference type="OrthoDB" id="10248617at2759"/>
<reference evidence="2" key="1">
    <citation type="submission" date="2021-01" db="EMBL/GenBank/DDBJ databases">
        <authorList>
            <consortium name="Genoscope - CEA"/>
            <person name="William W."/>
        </authorList>
    </citation>
    <scope>NUCLEOTIDE SEQUENCE</scope>
</reference>
<dbReference type="Proteomes" id="UP000692954">
    <property type="component" value="Unassembled WGS sequence"/>
</dbReference>
<keyword evidence="3" id="KW-1185">Reference proteome</keyword>
<protein>
    <recommendedName>
        <fullName evidence="1">RNA polymerase Rpb2 domain-containing protein</fullName>
    </recommendedName>
</protein>
<comment type="caution">
    <text evidence="2">The sequence shown here is derived from an EMBL/GenBank/DDBJ whole genome shotgun (WGS) entry which is preliminary data.</text>
</comment>
<gene>
    <name evidence="2" type="ORF">PSON_ATCC_30995.1.T1050191</name>
</gene>
<proteinExistence type="predicted"/>